<dbReference type="RefSeq" id="WP_214160541.1">
    <property type="nucleotide sequence ID" value="NZ_JAHBAY010000022.1"/>
</dbReference>
<feature type="domain" description="ABC transmembrane type-1" evidence="9">
    <location>
        <begin position="13"/>
        <end position="295"/>
    </location>
</feature>
<evidence type="ECO:0000259" key="8">
    <source>
        <dbReference type="PROSITE" id="PS50893"/>
    </source>
</evidence>
<dbReference type="InterPro" id="IPR003593">
    <property type="entry name" value="AAA+_ATPase"/>
</dbReference>
<proteinExistence type="predicted"/>
<feature type="transmembrane region" description="Helical" evidence="7">
    <location>
        <begin position="148"/>
        <end position="166"/>
    </location>
</feature>
<comment type="caution">
    <text evidence="10">The sequence shown here is derived from an EMBL/GenBank/DDBJ whole genome shotgun (WGS) entry which is preliminary data.</text>
</comment>
<keyword evidence="6 7" id="KW-0472">Membrane</keyword>
<dbReference type="PROSITE" id="PS50893">
    <property type="entry name" value="ABC_TRANSPORTER_2"/>
    <property type="match status" value="1"/>
</dbReference>
<gene>
    <name evidence="10" type="ORF">KIH74_33990</name>
</gene>
<organism evidence="10 11">
    <name type="scientific">Kineosporia corallincola</name>
    <dbReference type="NCBI Taxonomy" id="2835133"/>
    <lineage>
        <taxon>Bacteria</taxon>
        <taxon>Bacillati</taxon>
        <taxon>Actinomycetota</taxon>
        <taxon>Actinomycetes</taxon>
        <taxon>Kineosporiales</taxon>
        <taxon>Kineosporiaceae</taxon>
        <taxon>Kineosporia</taxon>
    </lineage>
</organism>
<dbReference type="Gene3D" id="1.20.1560.10">
    <property type="entry name" value="ABC transporter type 1, transmembrane domain"/>
    <property type="match status" value="1"/>
</dbReference>
<dbReference type="Gene3D" id="3.40.50.300">
    <property type="entry name" value="P-loop containing nucleotide triphosphate hydrolases"/>
    <property type="match status" value="1"/>
</dbReference>
<dbReference type="InterPro" id="IPR027417">
    <property type="entry name" value="P-loop_NTPase"/>
</dbReference>
<dbReference type="InterPro" id="IPR003439">
    <property type="entry name" value="ABC_transporter-like_ATP-bd"/>
</dbReference>
<accession>A0ABS5TT90</accession>
<evidence type="ECO:0000256" key="1">
    <source>
        <dbReference type="ARBA" id="ARBA00004651"/>
    </source>
</evidence>
<dbReference type="InterPro" id="IPR039421">
    <property type="entry name" value="Type_1_exporter"/>
</dbReference>
<dbReference type="PANTHER" id="PTHR24221:SF654">
    <property type="entry name" value="ATP-BINDING CASSETTE SUB-FAMILY B MEMBER 6"/>
    <property type="match status" value="1"/>
</dbReference>
<dbReference type="GO" id="GO:0005524">
    <property type="term" value="F:ATP binding"/>
    <property type="evidence" value="ECO:0007669"/>
    <property type="project" value="UniProtKB-KW"/>
</dbReference>
<dbReference type="SMART" id="SM00382">
    <property type="entry name" value="AAA"/>
    <property type="match status" value="1"/>
</dbReference>
<keyword evidence="2 7" id="KW-0812">Transmembrane</keyword>
<keyword evidence="5 7" id="KW-1133">Transmembrane helix</keyword>
<dbReference type="Proteomes" id="UP001197247">
    <property type="component" value="Unassembled WGS sequence"/>
</dbReference>
<evidence type="ECO:0000313" key="10">
    <source>
        <dbReference type="EMBL" id="MBT0774006.1"/>
    </source>
</evidence>
<dbReference type="SUPFAM" id="SSF90123">
    <property type="entry name" value="ABC transporter transmembrane region"/>
    <property type="match status" value="1"/>
</dbReference>
<keyword evidence="3" id="KW-0547">Nucleotide-binding</keyword>
<dbReference type="Pfam" id="PF00005">
    <property type="entry name" value="ABC_tran"/>
    <property type="match status" value="1"/>
</dbReference>
<evidence type="ECO:0000256" key="6">
    <source>
        <dbReference type="ARBA" id="ARBA00023136"/>
    </source>
</evidence>
<feature type="domain" description="ABC transporter" evidence="8">
    <location>
        <begin position="323"/>
        <end position="555"/>
    </location>
</feature>
<dbReference type="PROSITE" id="PS50929">
    <property type="entry name" value="ABC_TM1F"/>
    <property type="match status" value="1"/>
</dbReference>
<dbReference type="InterPro" id="IPR017871">
    <property type="entry name" value="ABC_transporter-like_CS"/>
</dbReference>
<evidence type="ECO:0000259" key="9">
    <source>
        <dbReference type="PROSITE" id="PS50929"/>
    </source>
</evidence>
<dbReference type="InterPro" id="IPR011527">
    <property type="entry name" value="ABC1_TM_dom"/>
</dbReference>
<dbReference type="InterPro" id="IPR036640">
    <property type="entry name" value="ABC1_TM_sf"/>
</dbReference>
<sequence length="564" mass="58888">MDLLRPVRAPLTAAVALQTLAGLLALAPLLALSSFTGAWIDHEPLPQGALVVSAVIAVLGAAVAAALATWIAHRADANLTWRIQTDLARVVRRAPLPTVTGAGAARIKKVVQDDTAALHYLVAHTLLDVTGLVVTPVAGIVALLAVDWRLALISVVPLVLGVAFYLRALRGSGAGFAEFGRTQQQIGAAVVDYVHGLPSAKVYGGAGGARERYLAAVNDFHDFFRSWSKGTSTATTASWLVVAPGLTAAGIALIGGIGLEHGWFEARAVVAGVLLGPAVSAPVAVGGPRLQAVRSGLAAATSVRDFLAQPTLTWGTTDAHGPLRLENVTHHYDGEHAALDDVSFTLPERGLVALAGASGSGKSTVAAMLARFTDPDSGRVLLGGTDLREIGEDRLYERVGLVFQDTGLRRASVIDNLTGGRPVPREQVVEATRRAGVHDEIMALPGGYDCVLGQEADLSGGQRQRVCLARALLRSPGALVLDEALSAVDPTTAAGLVETLREQARERTVLVISHQMPVVRSADLILVLQDGRLAGRGTHADLLETCPAYRALHESSETIAGSQI</sequence>
<evidence type="ECO:0000256" key="5">
    <source>
        <dbReference type="ARBA" id="ARBA00022989"/>
    </source>
</evidence>
<comment type="subcellular location">
    <subcellularLocation>
        <location evidence="1">Cell membrane</location>
        <topology evidence="1">Multi-pass membrane protein</topology>
    </subcellularLocation>
</comment>
<reference evidence="10 11" key="1">
    <citation type="submission" date="2021-05" db="EMBL/GenBank/DDBJ databases">
        <title>Kineosporia and Streptomyces sp. nov. two new marine actinobacteria isolated from Coral.</title>
        <authorList>
            <person name="Buangrab K."/>
            <person name="Sutthacheep M."/>
            <person name="Yeemin T."/>
            <person name="Harunari E."/>
            <person name="Igarashi Y."/>
            <person name="Kanchanasin P."/>
            <person name="Tanasupawat S."/>
            <person name="Phongsopitanun W."/>
        </authorList>
    </citation>
    <scope>NUCLEOTIDE SEQUENCE [LARGE SCALE GENOMIC DNA]</scope>
    <source>
        <strain evidence="10 11">J2-2</strain>
    </source>
</reference>
<evidence type="ECO:0000313" key="11">
    <source>
        <dbReference type="Proteomes" id="UP001197247"/>
    </source>
</evidence>
<feature type="transmembrane region" description="Helical" evidence="7">
    <location>
        <begin position="47"/>
        <end position="72"/>
    </location>
</feature>
<feature type="transmembrane region" description="Helical" evidence="7">
    <location>
        <begin position="117"/>
        <end position="142"/>
    </location>
</feature>
<evidence type="ECO:0000256" key="4">
    <source>
        <dbReference type="ARBA" id="ARBA00022840"/>
    </source>
</evidence>
<evidence type="ECO:0000256" key="3">
    <source>
        <dbReference type="ARBA" id="ARBA00022741"/>
    </source>
</evidence>
<name>A0ABS5TT90_9ACTN</name>
<dbReference type="EMBL" id="JAHBAY010000022">
    <property type="protein sequence ID" value="MBT0774006.1"/>
    <property type="molecule type" value="Genomic_DNA"/>
</dbReference>
<dbReference type="PANTHER" id="PTHR24221">
    <property type="entry name" value="ATP-BINDING CASSETTE SUB-FAMILY B"/>
    <property type="match status" value="1"/>
</dbReference>
<dbReference type="SUPFAM" id="SSF52540">
    <property type="entry name" value="P-loop containing nucleoside triphosphate hydrolases"/>
    <property type="match status" value="1"/>
</dbReference>
<evidence type="ECO:0000256" key="7">
    <source>
        <dbReference type="SAM" id="Phobius"/>
    </source>
</evidence>
<keyword evidence="4 10" id="KW-0067">ATP-binding</keyword>
<dbReference type="PROSITE" id="PS00211">
    <property type="entry name" value="ABC_TRANSPORTER_1"/>
    <property type="match status" value="1"/>
</dbReference>
<evidence type="ECO:0000256" key="2">
    <source>
        <dbReference type="ARBA" id="ARBA00022692"/>
    </source>
</evidence>
<dbReference type="Pfam" id="PF00664">
    <property type="entry name" value="ABC_membrane"/>
    <property type="match status" value="1"/>
</dbReference>
<protein>
    <submittedName>
        <fullName evidence="10">ABC transporter ATP-binding protein</fullName>
    </submittedName>
</protein>
<keyword evidence="11" id="KW-1185">Reference proteome</keyword>